<dbReference type="FunFam" id="1.10.4160.10:FF:000001">
    <property type="entry name" value="Uracil permease, putative"/>
    <property type="match status" value="1"/>
</dbReference>
<evidence type="ECO:0000256" key="5">
    <source>
        <dbReference type="ARBA" id="ARBA00023136"/>
    </source>
</evidence>
<dbReference type="InterPro" id="IPR045225">
    <property type="entry name" value="Uracil/uridine/allantoin_perm"/>
</dbReference>
<feature type="transmembrane region" description="Helical" evidence="7">
    <location>
        <begin position="503"/>
        <end position="522"/>
    </location>
</feature>
<evidence type="ECO:0000256" key="2">
    <source>
        <dbReference type="ARBA" id="ARBA00008974"/>
    </source>
</evidence>
<evidence type="ECO:0000256" key="3">
    <source>
        <dbReference type="ARBA" id="ARBA00022692"/>
    </source>
</evidence>
<accession>A0AAD4HPW7</accession>
<feature type="transmembrane region" description="Helical" evidence="7">
    <location>
        <begin position="199"/>
        <end position="217"/>
    </location>
</feature>
<feature type="transmembrane region" description="Helical" evidence="7">
    <location>
        <begin position="397"/>
        <end position="413"/>
    </location>
</feature>
<proteinExistence type="inferred from homology"/>
<dbReference type="EMBL" id="JABBWK010000014">
    <property type="protein sequence ID" value="KAG1903194.1"/>
    <property type="molecule type" value="Genomic_DNA"/>
</dbReference>
<feature type="transmembrane region" description="Helical" evidence="7">
    <location>
        <begin position="152"/>
        <end position="178"/>
    </location>
</feature>
<feature type="transmembrane region" description="Helical" evidence="7">
    <location>
        <begin position="356"/>
        <end position="377"/>
    </location>
</feature>
<evidence type="ECO:0000256" key="4">
    <source>
        <dbReference type="ARBA" id="ARBA00022989"/>
    </source>
</evidence>
<feature type="transmembrane region" description="Helical" evidence="7">
    <location>
        <begin position="99"/>
        <end position="119"/>
    </location>
</feature>
<comment type="subcellular location">
    <subcellularLocation>
        <location evidence="1">Membrane</location>
        <topology evidence="1">Multi-pass membrane protein</topology>
    </subcellularLocation>
</comment>
<protein>
    <submittedName>
        <fullName evidence="8">Permease for cytosine/purines, uracil, thiamine, allantoin-domain-containing protein</fullName>
    </submittedName>
</protein>
<sequence length="572" mass="63571">MISIGLKNCESERANDDSALLPFQLVMGLLNRIVQSFEVTHDSNLTITEQLVANYDLLPVEPEKRTWRAYNYIAFWTADTFNINMWMIVSSMIQLGMSWWQAWICVWLGYGVAAPFLVLNARPGAIFHVMFPIVNRTSFGMFGSLWCVFNRAAMACIWYGVQASIGGSCVLVMLRAMWPSIYDLPNSMPASSGTDTRDYLCFFLFWLISLPIIWFPVHKVRHFFLVTPILMPIASITFLIWCIVKAHGIGPILHQPSTLHGSKLGWAMVVSSMSCISNEVTLVTNAPDFASRARTSSAALYPQLFAIPLSAAFVSLIGILVSSSSQAIYGTAIWSPIDLLGNFLNDNPSKATRFGVWFISASFMLAQVTTNICANSVSAGCDLTALFPRFINIRRGGYIAATVGLAMCPWNLLKNSNEFTSYLSAYSVFLSSIAGVMVTEYYIVRKGHYNVKDLYNTTKGSWYWYTYGINFRAYTAYISGILINVVGFAGATGRTVPLAATRIYELSFFTGFGVSAIVYWALNRVFPVIGAADTFEEIDVSGYERTARSLRDVEEVDDETKDGGSDHSASKR</sequence>
<feature type="transmembrane region" description="Helical" evidence="7">
    <location>
        <begin position="425"/>
        <end position="444"/>
    </location>
</feature>
<keyword evidence="4 7" id="KW-1133">Transmembrane helix</keyword>
<feature type="compositionally biased region" description="Basic and acidic residues" evidence="6">
    <location>
        <begin position="561"/>
        <end position="572"/>
    </location>
</feature>
<reference evidence="8" key="1">
    <citation type="journal article" date="2020" name="New Phytol.">
        <title>Comparative genomics reveals dynamic genome evolution in host specialist ectomycorrhizal fungi.</title>
        <authorList>
            <person name="Lofgren L.A."/>
            <person name="Nguyen N.H."/>
            <person name="Vilgalys R."/>
            <person name="Ruytinx J."/>
            <person name="Liao H.L."/>
            <person name="Branco S."/>
            <person name="Kuo A."/>
            <person name="LaButti K."/>
            <person name="Lipzen A."/>
            <person name="Andreopoulos W."/>
            <person name="Pangilinan J."/>
            <person name="Riley R."/>
            <person name="Hundley H."/>
            <person name="Na H."/>
            <person name="Barry K."/>
            <person name="Grigoriev I.V."/>
            <person name="Stajich J.E."/>
            <person name="Kennedy P.G."/>
        </authorList>
    </citation>
    <scope>NUCLEOTIDE SEQUENCE</scope>
    <source>
        <strain evidence="8">FC203</strain>
    </source>
</reference>
<feature type="transmembrane region" description="Helical" evidence="7">
    <location>
        <begin position="73"/>
        <end position="93"/>
    </location>
</feature>
<keyword evidence="9" id="KW-1185">Reference proteome</keyword>
<keyword evidence="3 7" id="KW-0812">Transmembrane</keyword>
<evidence type="ECO:0000256" key="7">
    <source>
        <dbReference type="SAM" id="Phobius"/>
    </source>
</evidence>
<dbReference type="GeneID" id="64655451"/>
<dbReference type="CDD" id="cd11482">
    <property type="entry name" value="SLC-NCS1sbd_NRT1-like"/>
    <property type="match status" value="1"/>
</dbReference>
<feature type="transmembrane region" description="Helical" evidence="7">
    <location>
        <begin position="300"/>
        <end position="321"/>
    </location>
</feature>
<feature type="region of interest" description="Disordered" evidence="6">
    <location>
        <begin position="551"/>
        <end position="572"/>
    </location>
</feature>
<gene>
    <name evidence="8" type="ORF">F5891DRAFT_1020977</name>
</gene>
<dbReference type="PANTHER" id="PTHR30618:SF2">
    <property type="entry name" value="ALLANTOIN PERMEASE-RELATED"/>
    <property type="match status" value="1"/>
</dbReference>
<dbReference type="NCBIfam" id="TIGR00800">
    <property type="entry name" value="ncs1"/>
    <property type="match status" value="1"/>
</dbReference>
<dbReference type="InterPro" id="IPR001248">
    <property type="entry name" value="Pur-cyt_permease"/>
</dbReference>
<organism evidence="8 9">
    <name type="scientific">Suillus fuscotomentosus</name>
    <dbReference type="NCBI Taxonomy" id="1912939"/>
    <lineage>
        <taxon>Eukaryota</taxon>
        <taxon>Fungi</taxon>
        <taxon>Dikarya</taxon>
        <taxon>Basidiomycota</taxon>
        <taxon>Agaricomycotina</taxon>
        <taxon>Agaricomycetes</taxon>
        <taxon>Agaricomycetidae</taxon>
        <taxon>Boletales</taxon>
        <taxon>Suillineae</taxon>
        <taxon>Suillaceae</taxon>
        <taxon>Suillus</taxon>
    </lineage>
</organism>
<dbReference type="Pfam" id="PF02133">
    <property type="entry name" value="Transp_cyt_pur"/>
    <property type="match status" value="1"/>
</dbReference>
<comment type="similarity">
    <text evidence="2">Belongs to the purine-cytosine permease (2.A.39) family.</text>
</comment>
<dbReference type="PANTHER" id="PTHR30618">
    <property type="entry name" value="NCS1 FAMILY PURINE/PYRIMIDINE TRANSPORTER"/>
    <property type="match status" value="1"/>
</dbReference>
<dbReference type="InterPro" id="IPR012681">
    <property type="entry name" value="NCS1"/>
</dbReference>
<name>A0AAD4HPW7_9AGAM</name>
<feature type="transmembrane region" description="Helical" evidence="7">
    <location>
        <begin position="464"/>
        <end position="491"/>
    </location>
</feature>
<evidence type="ECO:0000256" key="6">
    <source>
        <dbReference type="SAM" id="MobiDB-lite"/>
    </source>
</evidence>
<dbReference type="GO" id="GO:0005886">
    <property type="term" value="C:plasma membrane"/>
    <property type="evidence" value="ECO:0007669"/>
    <property type="project" value="TreeGrafter"/>
</dbReference>
<dbReference type="AlphaFoldDB" id="A0AAD4HPW7"/>
<dbReference type="Gene3D" id="1.10.4160.10">
    <property type="entry name" value="Hydantoin permease"/>
    <property type="match status" value="1"/>
</dbReference>
<evidence type="ECO:0000313" key="9">
    <source>
        <dbReference type="Proteomes" id="UP001195769"/>
    </source>
</evidence>
<feature type="transmembrane region" description="Helical" evidence="7">
    <location>
        <begin position="223"/>
        <end position="244"/>
    </location>
</feature>
<evidence type="ECO:0000256" key="1">
    <source>
        <dbReference type="ARBA" id="ARBA00004141"/>
    </source>
</evidence>
<evidence type="ECO:0000313" key="8">
    <source>
        <dbReference type="EMBL" id="KAG1903194.1"/>
    </source>
</evidence>
<dbReference type="RefSeq" id="XP_041228769.1">
    <property type="nucleotide sequence ID" value="XM_041361153.1"/>
</dbReference>
<dbReference type="Proteomes" id="UP001195769">
    <property type="component" value="Unassembled WGS sequence"/>
</dbReference>
<comment type="caution">
    <text evidence="8">The sequence shown here is derived from an EMBL/GenBank/DDBJ whole genome shotgun (WGS) entry which is preliminary data.</text>
</comment>
<dbReference type="GO" id="GO:0015205">
    <property type="term" value="F:nucleobase transmembrane transporter activity"/>
    <property type="evidence" value="ECO:0007669"/>
    <property type="project" value="TreeGrafter"/>
</dbReference>
<keyword evidence="5 7" id="KW-0472">Membrane</keyword>